<sequence length="147" mass="17133">MKAELIKEAFKLNLDISRLRRKFFDSSYEMSRSEFVLLDYVVELEEKDEKQTISEVATELNISNAAVSRTIKHLLAKGWLFRETLEEDRRNGIIKISDEGRKIYEVTNARFNKHIEAGFKNVKEEQLEQFIAISRELIEGLGKSSEC</sequence>
<dbReference type="GO" id="GO:0003677">
    <property type="term" value="F:DNA binding"/>
    <property type="evidence" value="ECO:0007669"/>
    <property type="project" value="UniProtKB-KW"/>
</dbReference>
<evidence type="ECO:0000256" key="1">
    <source>
        <dbReference type="ARBA" id="ARBA00023015"/>
    </source>
</evidence>
<dbReference type="PROSITE" id="PS50995">
    <property type="entry name" value="HTH_MARR_2"/>
    <property type="match status" value="1"/>
</dbReference>
<keyword evidence="3" id="KW-0804">Transcription</keyword>
<dbReference type="GO" id="GO:0003700">
    <property type="term" value="F:DNA-binding transcription factor activity"/>
    <property type="evidence" value="ECO:0007669"/>
    <property type="project" value="InterPro"/>
</dbReference>
<organism evidence="5 6">
    <name type="scientific">Globicatella sulfidifaciens DSM 15739</name>
    <dbReference type="NCBI Taxonomy" id="1121925"/>
    <lineage>
        <taxon>Bacteria</taxon>
        <taxon>Bacillati</taxon>
        <taxon>Bacillota</taxon>
        <taxon>Bacilli</taxon>
        <taxon>Lactobacillales</taxon>
        <taxon>Aerococcaceae</taxon>
        <taxon>Globicatella</taxon>
    </lineage>
</organism>
<keyword evidence="1" id="KW-0805">Transcription regulation</keyword>
<dbReference type="Gene3D" id="1.10.10.10">
    <property type="entry name" value="Winged helix-like DNA-binding domain superfamily/Winged helix DNA-binding domain"/>
    <property type="match status" value="1"/>
</dbReference>
<dbReference type="SMART" id="SM00347">
    <property type="entry name" value="HTH_MARR"/>
    <property type="match status" value="1"/>
</dbReference>
<keyword evidence="6" id="KW-1185">Reference proteome</keyword>
<dbReference type="PANTHER" id="PTHR42756:SF1">
    <property type="entry name" value="TRANSCRIPTIONAL REPRESSOR OF EMRAB OPERON"/>
    <property type="match status" value="1"/>
</dbReference>
<reference evidence="6" key="1">
    <citation type="submission" date="2017-02" db="EMBL/GenBank/DDBJ databases">
        <authorList>
            <person name="Varghese N."/>
            <person name="Submissions S."/>
        </authorList>
    </citation>
    <scope>NUCLEOTIDE SEQUENCE [LARGE SCALE GENOMIC DNA]</scope>
    <source>
        <strain evidence="6">DSM 15739</strain>
    </source>
</reference>
<keyword evidence="2 5" id="KW-0238">DNA-binding</keyword>
<accession>A0A1T4KAJ6</accession>
<evidence type="ECO:0000256" key="2">
    <source>
        <dbReference type="ARBA" id="ARBA00023125"/>
    </source>
</evidence>
<dbReference type="PANTHER" id="PTHR42756">
    <property type="entry name" value="TRANSCRIPTIONAL REGULATOR, MARR"/>
    <property type="match status" value="1"/>
</dbReference>
<dbReference type="OrthoDB" id="2139559at2"/>
<dbReference type="EMBL" id="FUWO01000004">
    <property type="protein sequence ID" value="SJZ39345.1"/>
    <property type="molecule type" value="Genomic_DNA"/>
</dbReference>
<dbReference type="PRINTS" id="PR00598">
    <property type="entry name" value="HTHMARR"/>
</dbReference>
<protein>
    <submittedName>
        <fullName evidence="5">DNA-binding transcriptional regulator, MarR family</fullName>
    </submittedName>
</protein>
<evidence type="ECO:0000313" key="6">
    <source>
        <dbReference type="Proteomes" id="UP000189941"/>
    </source>
</evidence>
<gene>
    <name evidence="5" type="ORF">SAMN02746011_00637</name>
</gene>
<dbReference type="AlphaFoldDB" id="A0A1T4KAJ6"/>
<name>A0A1T4KAJ6_9LACT</name>
<dbReference type="InterPro" id="IPR036388">
    <property type="entry name" value="WH-like_DNA-bd_sf"/>
</dbReference>
<dbReference type="Pfam" id="PF12802">
    <property type="entry name" value="MarR_2"/>
    <property type="match status" value="1"/>
</dbReference>
<evidence type="ECO:0000313" key="5">
    <source>
        <dbReference type="EMBL" id="SJZ39345.1"/>
    </source>
</evidence>
<dbReference type="Proteomes" id="UP000189941">
    <property type="component" value="Unassembled WGS sequence"/>
</dbReference>
<proteinExistence type="predicted"/>
<dbReference type="RefSeq" id="WP_078755459.1">
    <property type="nucleotide sequence ID" value="NZ_FUWO01000004.1"/>
</dbReference>
<dbReference type="InterPro" id="IPR036390">
    <property type="entry name" value="WH_DNA-bd_sf"/>
</dbReference>
<dbReference type="PROSITE" id="PS01117">
    <property type="entry name" value="HTH_MARR_1"/>
    <property type="match status" value="1"/>
</dbReference>
<dbReference type="SUPFAM" id="SSF46785">
    <property type="entry name" value="Winged helix' DNA-binding domain"/>
    <property type="match status" value="1"/>
</dbReference>
<evidence type="ECO:0000256" key="3">
    <source>
        <dbReference type="ARBA" id="ARBA00023163"/>
    </source>
</evidence>
<dbReference type="STRING" id="1121925.SAMN02746011_00637"/>
<feature type="domain" description="HTH marR-type" evidence="4">
    <location>
        <begin position="1"/>
        <end position="139"/>
    </location>
</feature>
<evidence type="ECO:0000259" key="4">
    <source>
        <dbReference type="PROSITE" id="PS50995"/>
    </source>
</evidence>
<dbReference type="InterPro" id="IPR023187">
    <property type="entry name" value="Tscrpt_reg_MarR-type_CS"/>
</dbReference>
<dbReference type="InterPro" id="IPR000835">
    <property type="entry name" value="HTH_MarR-typ"/>
</dbReference>